<dbReference type="Gene3D" id="1.10.760.10">
    <property type="entry name" value="Cytochrome c-like domain"/>
    <property type="match status" value="1"/>
</dbReference>
<keyword evidence="1" id="KW-0813">Transport</keyword>
<feature type="signal peptide" evidence="8">
    <location>
        <begin position="1"/>
        <end position="19"/>
    </location>
</feature>
<feature type="region of interest" description="Disordered" evidence="7">
    <location>
        <begin position="21"/>
        <end position="64"/>
    </location>
</feature>
<feature type="chain" id="PRO_5045237021" description="Cytochrome c domain-containing protein" evidence="8">
    <location>
        <begin position="20"/>
        <end position="180"/>
    </location>
</feature>
<evidence type="ECO:0000259" key="9">
    <source>
        <dbReference type="PROSITE" id="PS51007"/>
    </source>
</evidence>
<dbReference type="PANTHER" id="PTHR11961">
    <property type="entry name" value="CYTOCHROME C"/>
    <property type="match status" value="1"/>
</dbReference>
<dbReference type="InterPro" id="IPR009056">
    <property type="entry name" value="Cyt_c-like_dom"/>
</dbReference>
<evidence type="ECO:0000256" key="6">
    <source>
        <dbReference type="PROSITE-ProRule" id="PRU00433"/>
    </source>
</evidence>
<comment type="caution">
    <text evidence="10">The sequence shown here is derived from an EMBL/GenBank/DDBJ whole genome shotgun (WGS) entry which is preliminary data.</text>
</comment>
<feature type="compositionally biased region" description="Acidic residues" evidence="7">
    <location>
        <begin position="39"/>
        <end position="53"/>
    </location>
</feature>
<keyword evidence="5 6" id="KW-0408">Iron</keyword>
<dbReference type="EMBL" id="BMKF01000002">
    <property type="protein sequence ID" value="GGB68301.1"/>
    <property type="molecule type" value="Genomic_DNA"/>
</dbReference>
<evidence type="ECO:0000256" key="4">
    <source>
        <dbReference type="ARBA" id="ARBA00022982"/>
    </source>
</evidence>
<evidence type="ECO:0000256" key="7">
    <source>
        <dbReference type="SAM" id="MobiDB-lite"/>
    </source>
</evidence>
<accession>A0ABQ1JKK1</accession>
<dbReference type="Proteomes" id="UP000628854">
    <property type="component" value="Unassembled WGS sequence"/>
</dbReference>
<sequence>MKKSITAMALVIGMGLVTACGGSGDEPGEAAPPPPVETETPDADPAEPAEAETPETTQAAGSSEFAALPEPYASADFDRGKRVFLQCQSCHTLTDGGAVVLGPNLYGMFGREVGTSDGFEYSAALQEADFIWTPELLDQWLARPRDFLPGNNMSFAGVQRPDDRTAVIAYVMSQTGYEAP</sequence>
<keyword evidence="4" id="KW-0249">Electron transport</keyword>
<keyword evidence="3 6" id="KW-0479">Metal-binding</keyword>
<proteinExistence type="predicted"/>
<dbReference type="PRINTS" id="PR00604">
    <property type="entry name" value="CYTCHRMECIAB"/>
</dbReference>
<dbReference type="InterPro" id="IPR002327">
    <property type="entry name" value="Cyt_c_1A/1B"/>
</dbReference>
<gene>
    <name evidence="10" type="ORF">GCM10011503_16100</name>
</gene>
<dbReference type="InterPro" id="IPR036909">
    <property type="entry name" value="Cyt_c-like_dom_sf"/>
</dbReference>
<feature type="domain" description="Cytochrome c" evidence="9">
    <location>
        <begin position="75"/>
        <end position="175"/>
    </location>
</feature>
<evidence type="ECO:0000256" key="1">
    <source>
        <dbReference type="ARBA" id="ARBA00022448"/>
    </source>
</evidence>
<dbReference type="PROSITE" id="PS51007">
    <property type="entry name" value="CYTC"/>
    <property type="match status" value="1"/>
</dbReference>
<organism evidence="10 11">
    <name type="scientific">Henriciella pelagia</name>
    <dbReference type="NCBI Taxonomy" id="1977912"/>
    <lineage>
        <taxon>Bacteria</taxon>
        <taxon>Pseudomonadati</taxon>
        <taxon>Pseudomonadota</taxon>
        <taxon>Alphaproteobacteria</taxon>
        <taxon>Hyphomonadales</taxon>
        <taxon>Hyphomonadaceae</taxon>
        <taxon>Henriciella</taxon>
    </lineage>
</organism>
<reference evidence="11" key="1">
    <citation type="journal article" date="2019" name="Int. J. Syst. Evol. Microbiol.">
        <title>The Global Catalogue of Microorganisms (GCM) 10K type strain sequencing project: providing services to taxonomists for standard genome sequencing and annotation.</title>
        <authorList>
            <consortium name="The Broad Institute Genomics Platform"/>
            <consortium name="The Broad Institute Genome Sequencing Center for Infectious Disease"/>
            <person name="Wu L."/>
            <person name="Ma J."/>
        </authorList>
    </citation>
    <scope>NUCLEOTIDE SEQUENCE [LARGE SCALE GENOMIC DNA]</scope>
    <source>
        <strain evidence="11">CGMCC 1.15928</strain>
    </source>
</reference>
<evidence type="ECO:0000256" key="8">
    <source>
        <dbReference type="SAM" id="SignalP"/>
    </source>
</evidence>
<evidence type="ECO:0000313" key="11">
    <source>
        <dbReference type="Proteomes" id="UP000628854"/>
    </source>
</evidence>
<evidence type="ECO:0000256" key="3">
    <source>
        <dbReference type="ARBA" id="ARBA00022723"/>
    </source>
</evidence>
<evidence type="ECO:0000313" key="10">
    <source>
        <dbReference type="EMBL" id="GGB68301.1"/>
    </source>
</evidence>
<name>A0ABQ1JKK1_9PROT</name>
<evidence type="ECO:0000256" key="5">
    <source>
        <dbReference type="ARBA" id="ARBA00023004"/>
    </source>
</evidence>
<keyword evidence="11" id="KW-1185">Reference proteome</keyword>
<dbReference type="Pfam" id="PF00034">
    <property type="entry name" value="Cytochrom_C"/>
    <property type="match status" value="1"/>
</dbReference>
<keyword evidence="8" id="KW-0732">Signal</keyword>
<dbReference type="RefSeq" id="WP_233124024.1">
    <property type="nucleotide sequence ID" value="NZ_BMKF01000002.1"/>
</dbReference>
<dbReference type="PROSITE" id="PS51257">
    <property type="entry name" value="PROKAR_LIPOPROTEIN"/>
    <property type="match status" value="1"/>
</dbReference>
<protein>
    <recommendedName>
        <fullName evidence="9">Cytochrome c domain-containing protein</fullName>
    </recommendedName>
</protein>
<dbReference type="SUPFAM" id="SSF46626">
    <property type="entry name" value="Cytochrome c"/>
    <property type="match status" value="1"/>
</dbReference>
<keyword evidence="2 6" id="KW-0349">Heme</keyword>
<evidence type="ECO:0000256" key="2">
    <source>
        <dbReference type="ARBA" id="ARBA00022617"/>
    </source>
</evidence>